<protein>
    <recommendedName>
        <fullName evidence="2">Calcium channel YVC1-like C-terminal transmembrane domain-containing protein</fullName>
    </recommendedName>
</protein>
<dbReference type="Pfam" id="PF23317">
    <property type="entry name" value="YVC1_C"/>
    <property type="match status" value="1"/>
</dbReference>
<name>A0A9P7GFN3_9AGAR</name>
<dbReference type="OrthoDB" id="2373987at2759"/>
<keyword evidence="4" id="KW-1185">Reference proteome</keyword>
<evidence type="ECO:0000313" key="3">
    <source>
        <dbReference type="EMBL" id="KAG5646122.1"/>
    </source>
</evidence>
<reference evidence="3" key="2">
    <citation type="submission" date="2021-10" db="EMBL/GenBank/DDBJ databases">
        <title>Phylogenomics reveals ancestral predisposition of the termite-cultivated fungus Termitomyces towards a domesticated lifestyle.</title>
        <authorList>
            <person name="Auxier B."/>
            <person name="Grum-Grzhimaylo A."/>
            <person name="Cardenas M.E."/>
            <person name="Lodge J.D."/>
            <person name="Laessoe T."/>
            <person name="Pedersen O."/>
            <person name="Smith M.E."/>
            <person name="Kuyper T.W."/>
            <person name="Franco-Molano E.A."/>
            <person name="Baroni T.J."/>
            <person name="Aanen D.K."/>
        </authorList>
    </citation>
    <scope>NUCLEOTIDE SEQUENCE</scope>
    <source>
        <strain evidence="3">AP01</strain>
        <tissue evidence="3">Mycelium</tissue>
    </source>
</reference>
<evidence type="ECO:0000256" key="1">
    <source>
        <dbReference type="SAM" id="MobiDB-lite"/>
    </source>
</evidence>
<dbReference type="AlphaFoldDB" id="A0A9P7GFN3"/>
<feature type="region of interest" description="Disordered" evidence="1">
    <location>
        <begin position="142"/>
        <end position="201"/>
    </location>
</feature>
<dbReference type="InterPro" id="IPR056336">
    <property type="entry name" value="YVC1_C"/>
</dbReference>
<organism evidence="3 4">
    <name type="scientific">Asterophora parasitica</name>
    <dbReference type="NCBI Taxonomy" id="117018"/>
    <lineage>
        <taxon>Eukaryota</taxon>
        <taxon>Fungi</taxon>
        <taxon>Dikarya</taxon>
        <taxon>Basidiomycota</taxon>
        <taxon>Agaricomycotina</taxon>
        <taxon>Agaricomycetes</taxon>
        <taxon>Agaricomycetidae</taxon>
        <taxon>Agaricales</taxon>
        <taxon>Tricholomatineae</taxon>
        <taxon>Lyophyllaceae</taxon>
        <taxon>Asterophora</taxon>
    </lineage>
</organism>
<accession>A0A9P7GFN3</accession>
<dbReference type="InterPro" id="IPR052971">
    <property type="entry name" value="TRP_calcium_channel"/>
</dbReference>
<dbReference type="PANTHER" id="PTHR35859">
    <property type="entry name" value="NONSELECTIVE CATION CHANNEL PROTEIN"/>
    <property type="match status" value="1"/>
</dbReference>
<reference evidence="3" key="1">
    <citation type="submission" date="2020-07" db="EMBL/GenBank/DDBJ databases">
        <authorList>
            <person name="Nieuwenhuis M."/>
            <person name="Van De Peppel L.J.J."/>
        </authorList>
    </citation>
    <scope>NUCLEOTIDE SEQUENCE</scope>
    <source>
        <strain evidence="3">AP01</strain>
        <tissue evidence="3">Mycelium</tissue>
    </source>
</reference>
<evidence type="ECO:0000313" key="4">
    <source>
        <dbReference type="Proteomes" id="UP000775547"/>
    </source>
</evidence>
<dbReference type="EMBL" id="JABCKV010000026">
    <property type="protein sequence ID" value="KAG5646122.1"/>
    <property type="molecule type" value="Genomic_DNA"/>
</dbReference>
<dbReference type="PANTHER" id="PTHR35859:SF1">
    <property type="entry name" value="NONSELECTIVE CATION CHANNEL PROTEIN"/>
    <property type="match status" value="1"/>
</dbReference>
<gene>
    <name evidence="3" type="ORF">DXG03_004361</name>
</gene>
<proteinExistence type="predicted"/>
<sequence length="581" mass="63650">MFGYLFQFAIATMEGVKSDALFSYQPPFNVLAFLILKPATFILSPRALHRTNVFLIKLTSFPTLILIGIYERYFATGQRFEHTGREAAHSLFHSLPRQLKQMPLVEALVGSSSNDIYGAIFDVDLANEFEFFEDSEDEAADLRSYSSRDSLGGGDRVQQPATPRRRKRAALSVEPPSPRVQNLSVPSPTSPDDGALLPPVDVGVPASGSSLSPLAVLFGSRMSSGNGQLGQAAVARADATLKRVEAMVEDIKDLPVQRLKDEMKDLQGREPPSANLSTPQPVAPLAFHSQLFHTDPEALQYPDKTLITLPTTAVIGSLTTHERYQRGSDDTHFCREHIQGHHAALTSGADFPLLAVDYSPIPAEKFPEQKQHGYMTARKYDAALRPSAAKVSTISQTDPPPITSNPLVGASEHVVNTAFVPTLSFHGKGKKPMLFFSILNHERLEVAVIDKCFDSEHFPTVSALLHLFPVVSLYQLGYNPLFVYSFCSPPLNFSVASALKDLPTMVPRHLEVMLFTSPRDALLLKDVRSGAQFLAAAEQLFPAILDVFHRGIIHRDTSVNNILVAGSQRFQGPGQGKVIGT</sequence>
<comment type="caution">
    <text evidence="3">The sequence shown here is derived from an EMBL/GenBank/DDBJ whole genome shotgun (WGS) entry which is preliminary data.</text>
</comment>
<feature type="domain" description="Calcium channel YVC1-like C-terminal transmembrane" evidence="2">
    <location>
        <begin position="6"/>
        <end position="73"/>
    </location>
</feature>
<evidence type="ECO:0000259" key="2">
    <source>
        <dbReference type="Pfam" id="PF23317"/>
    </source>
</evidence>
<dbReference type="Proteomes" id="UP000775547">
    <property type="component" value="Unassembled WGS sequence"/>
</dbReference>